<evidence type="ECO:0000259" key="3">
    <source>
        <dbReference type="Pfam" id="PF13649"/>
    </source>
</evidence>
<dbReference type="PANTHER" id="PTHR43861:SF1">
    <property type="entry name" value="TRANS-ACONITATE 2-METHYLTRANSFERASE"/>
    <property type="match status" value="1"/>
</dbReference>
<gene>
    <name evidence="4" type="ORF">FKV42_01250</name>
</gene>
<feature type="domain" description="Methyltransferase" evidence="3">
    <location>
        <begin position="59"/>
        <end position="154"/>
    </location>
</feature>
<evidence type="ECO:0000313" key="5">
    <source>
        <dbReference type="Proteomes" id="UP000319335"/>
    </source>
</evidence>
<reference evidence="4 5" key="1">
    <citation type="submission" date="2019-06" db="EMBL/GenBank/DDBJ databases">
        <title>Draft genome sequence of Methanolobus vulcani B1d.</title>
        <authorList>
            <person name="Creighbaum A.J."/>
            <person name="Ticak T."/>
            <person name="Hariraju D."/>
            <person name="Arivett B.A."/>
            <person name="Ferguson D.J.Jr."/>
        </authorList>
    </citation>
    <scope>NUCLEOTIDE SEQUENCE [LARGE SCALE GENOMIC DNA]</scope>
    <source>
        <strain evidence="4 5">B1d</strain>
    </source>
</reference>
<protein>
    <submittedName>
        <fullName evidence="4">Class I SAM-dependent methyltransferase</fullName>
    </submittedName>
</protein>
<keyword evidence="5" id="KW-1185">Reference proteome</keyword>
<evidence type="ECO:0000256" key="1">
    <source>
        <dbReference type="ARBA" id="ARBA00022603"/>
    </source>
</evidence>
<dbReference type="Pfam" id="PF13649">
    <property type="entry name" value="Methyltransf_25"/>
    <property type="match status" value="1"/>
</dbReference>
<dbReference type="InterPro" id="IPR041698">
    <property type="entry name" value="Methyltransf_25"/>
</dbReference>
<keyword evidence="2 4" id="KW-0808">Transferase</keyword>
<keyword evidence="1 4" id="KW-0489">Methyltransferase</keyword>
<proteinExistence type="predicted"/>
<comment type="caution">
    <text evidence="4">The sequence shown here is derived from an EMBL/GenBank/DDBJ whole genome shotgun (WGS) entry which is preliminary data.</text>
</comment>
<dbReference type="EMBL" id="VIAQ01000006">
    <property type="protein sequence ID" value="TQD28323.1"/>
    <property type="molecule type" value="Genomic_DNA"/>
</dbReference>
<sequence length="237" mass="27614">MLMKKLPEWYYDELIQVGTDYESEDEVLNYDRKMGSIRNIAGEAETMCKLIDIQPENEILEIGCGTGEFSIELSKYCKKVTALDISQKMLDFAEKKAKFRQRENIKFINAGFLTFDSGETKYDAVVTQLVLHHLPDFWKLIALKNINSMLKEGGKFFLKDVVFSSEIQDFDEYFSQLFQNMPTEADDKVVEAMKLHIKEEYSTFDWTMKGLIEQAGFKIEEYVHKKGFMATYLCIKQ</sequence>
<name>A0A7Z8KRQ8_9EURY</name>
<dbReference type="CDD" id="cd02440">
    <property type="entry name" value="AdoMet_MTases"/>
    <property type="match status" value="1"/>
</dbReference>
<dbReference type="GO" id="GO:0008168">
    <property type="term" value="F:methyltransferase activity"/>
    <property type="evidence" value="ECO:0007669"/>
    <property type="project" value="UniProtKB-KW"/>
</dbReference>
<dbReference type="PANTHER" id="PTHR43861">
    <property type="entry name" value="TRANS-ACONITATE 2-METHYLTRANSFERASE-RELATED"/>
    <property type="match status" value="1"/>
</dbReference>
<dbReference type="Proteomes" id="UP000319335">
    <property type="component" value="Unassembled WGS sequence"/>
</dbReference>
<evidence type="ECO:0000256" key="2">
    <source>
        <dbReference type="ARBA" id="ARBA00022679"/>
    </source>
</evidence>
<dbReference type="GO" id="GO:0032259">
    <property type="term" value="P:methylation"/>
    <property type="evidence" value="ECO:0007669"/>
    <property type="project" value="UniProtKB-KW"/>
</dbReference>
<dbReference type="SUPFAM" id="SSF53335">
    <property type="entry name" value="S-adenosyl-L-methionine-dependent methyltransferases"/>
    <property type="match status" value="1"/>
</dbReference>
<dbReference type="AlphaFoldDB" id="A0A7Z8KRQ8"/>
<organism evidence="4 5">
    <name type="scientific">Methanolobus vulcani</name>
    <dbReference type="NCBI Taxonomy" id="38026"/>
    <lineage>
        <taxon>Archaea</taxon>
        <taxon>Methanobacteriati</taxon>
        <taxon>Methanobacteriota</taxon>
        <taxon>Stenosarchaea group</taxon>
        <taxon>Methanomicrobia</taxon>
        <taxon>Methanosarcinales</taxon>
        <taxon>Methanosarcinaceae</taxon>
        <taxon>Methanolobus</taxon>
    </lineage>
</organism>
<dbReference type="Gene3D" id="3.40.50.150">
    <property type="entry name" value="Vaccinia Virus protein VP39"/>
    <property type="match status" value="1"/>
</dbReference>
<dbReference type="OrthoDB" id="57427at2157"/>
<evidence type="ECO:0000313" key="4">
    <source>
        <dbReference type="EMBL" id="TQD28323.1"/>
    </source>
</evidence>
<dbReference type="InterPro" id="IPR029063">
    <property type="entry name" value="SAM-dependent_MTases_sf"/>
</dbReference>
<accession>A0A7Z8KRQ8</accession>